<evidence type="ECO:0000256" key="3">
    <source>
        <dbReference type="ARBA" id="ARBA00022553"/>
    </source>
</evidence>
<dbReference type="SMART" id="SM00387">
    <property type="entry name" value="HATPase_c"/>
    <property type="match status" value="1"/>
</dbReference>
<dbReference type="EMBL" id="QTZN02000004">
    <property type="protein sequence ID" value="MVB06008.1"/>
    <property type="molecule type" value="Genomic_DNA"/>
</dbReference>
<dbReference type="RefSeq" id="WP_156194705.1">
    <property type="nucleotide sequence ID" value="NZ_QTZN02000004.1"/>
</dbReference>
<dbReference type="Proteomes" id="UP000285951">
    <property type="component" value="Unassembled WGS sequence"/>
</dbReference>
<dbReference type="Pfam" id="PF08447">
    <property type="entry name" value="PAS_3"/>
    <property type="match status" value="1"/>
</dbReference>
<dbReference type="InterPro" id="IPR035965">
    <property type="entry name" value="PAS-like_dom_sf"/>
</dbReference>
<dbReference type="GO" id="GO:0009927">
    <property type="term" value="F:histidine phosphotransfer kinase activity"/>
    <property type="evidence" value="ECO:0007669"/>
    <property type="project" value="TreeGrafter"/>
</dbReference>
<dbReference type="PROSITE" id="PS50112">
    <property type="entry name" value="PAS"/>
    <property type="match status" value="3"/>
</dbReference>
<dbReference type="Pfam" id="PF13426">
    <property type="entry name" value="PAS_9"/>
    <property type="match status" value="1"/>
</dbReference>
<dbReference type="Gene3D" id="3.30.450.40">
    <property type="match status" value="1"/>
</dbReference>
<protein>
    <recommendedName>
        <fullName evidence="2">histidine kinase</fullName>
        <ecNumber evidence="2">2.7.13.3</ecNumber>
    </recommendedName>
</protein>
<dbReference type="Pfam" id="PF02518">
    <property type="entry name" value="HATPase_c"/>
    <property type="match status" value="1"/>
</dbReference>
<dbReference type="PROSITE" id="PS50113">
    <property type="entry name" value="PAC"/>
    <property type="match status" value="1"/>
</dbReference>
<dbReference type="InterPro" id="IPR029016">
    <property type="entry name" value="GAF-like_dom_sf"/>
</dbReference>
<feature type="modified residue" description="4-aspartylphosphate" evidence="6">
    <location>
        <position position="1051"/>
    </location>
</feature>
<dbReference type="Pfam" id="PF00512">
    <property type="entry name" value="HisKA"/>
    <property type="match status" value="1"/>
</dbReference>
<evidence type="ECO:0000313" key="14">
    <source>
        <dbReference type="Proteomes" id="UP000285951"/>
    </source>
</evidence>
<evidence type="ECO:0000256" key="1">
    <source>
        <dbReference type="ARBA" id="ARBA00000085"/>
    </source>
</evidence>
<dbReference type="CDD" id="cd00082">
    <property type="entry name" value="HisKA"/>
    <property type="match status" value="1"/>
</dbReference>
<dbReference type="GO" id="GO:0000155">
    <property type="term" value="F:phosphorelay sensor kinase activity"/>
    <property type="evidence" value="ECO:0007669"/>
    <property type="project" value="InterPro"/>
</dbReference>
<dbReference type="CDD" id="cd17546">
    <property type="entry name" value="REC_hyHK_CKI1_RcsC-like"/>
    <property type="match status" value="1"/>
</dbReference>
<evidence type="ECO:0000259" key="8">
    <source>
        <dbReference type="PROSITE" id="PS50109"/>
    </source>
</evidence>
<dbReference type="PROSITE" id="PS50110">
    <property type="entry name" value="RESPONSE_REGULATORY"/>
    <property type="match status" value="1"/>
</dbReference>
<name>A0A7M4D2C4_9BACT</name>
<feature type="domain" description="PAS" evidence="10">
    <location>
        <begin position="436"/>
        <end position="482"/>
    </location>
</feature>
<dbReference type="NCBIfam" id="TIGR00229">
    <property type="entry name" value="sensory_box"/>
    <property type="match status" value="4"/>
</dbReference>
<feature type="domain" description="PAS" evidence="10">
    <location>
        <begin position="50"/>
        <end position="94"/>
    </location>
</feature>
<dbReference type="Pfam" id="PF00072">
    <property type="entry name" value="Response_reg"/>
    <property type="match status" value="1"/>
</dbReference>
<dbReference type="InterPro" id="IPR001610">
    <property type="entry name" value="PAC"/>
</dbReference>
<feature type="domain" description="Histidine kinase" evidence="8">
    <location>
        <begin position="758"/>
        <end position="978"/>
    </location>
</feature>
<evidence type="ECO:0000259" key="10">
    <source>
        <dbReference type="PROSITE" id="PS50112"/>
    </source>
</evidence>
<evidence type="ECO:0000313" key="13">
    <source>
        <dbReference type="EMBL" id="MVB06008.1"/>
    </source>
</evidence>
<sequence length="1126" mass="128769">MTDNNQHMSHDAFERILSEYKERIAELEKQVGKLKKERDHYSKSLKKTDAVNRADLLYNTTNQGIIIRNKEGKIIYTNPSASRILGVEKEFLLNIESFEPRIKNILADGSLMTAETHPAKIALMTGKEVTNSILGVYNPQKQAYIWISITATPLMNKETGFSEEVFTIFEDITERLAAEKRLKESEAKAKALLETIPDLILRISRDGKVIDLHGEEKGLFRNEESIVGLDIRKVFEENLTNEFMHSLEAALDTGKVQVFDYRLRIEERGVCYFEFRISSSGDREITAIVRNITEQKKMQRKSIEATRRLSTLMGNLTGMVYRCLADEFWTMLYVSQGGLNLTGYAPEELNYNSHVAYNDIIHPEDRDFVAQVVNEASSKNKRFTIEYRIISKGGTLKWVFEQGIAIKDKNNKPLFIEGYIADITDRKIAEQNLIQSENKFRILFNSLNDAVFVHPWHESKFQKFVEVNDAAIKRYGYSREEFYQLTPENLSVKGEKLDKGMNTIRETLGKKGKVSFETNHLTKSGEIIPVVINSNLIDLDGTRFVQSIVRDVGYRKISEARLKHKTEIEKLLIDISADFIGSSLSDVDQLIDRALKNIGEFTNTDRSYVFLFEENRITLSNTNEWCRDGVVSKKDISQNLAVENFDWWIEKFNQREHLYLPLSKLSLKSIQKKIGNFHSDLKSLLVLPILSHESLLGFVGFDSVFHDKEWDSEDINLLYTFADVLAGVISRKKFEQKLIFAKEKAEESDQLKSTFLASMSHELRTPLNAIIGFSGLVNSKSSIDKIVKRNEIIKSSGQHLLKIIESIFDVSLLQAKEAKVKKEDFSLSELFLTLQQYVKSEINKSNKFNLTTRLKCIPDDDSLYLYSDKTKLIQLITNLLNNAIKYTQSGIIAYGYQIEGSDITFYVSDTGIGILPEHTKIIFDIFRQIEETAVGMQSGVGLGLAICKEISNLLDGELWLTSEKDKGTTFYFRLRNAVHSQIGKITSFETGLIPPLLKNETILIVEDIEINYHLLDEILTPTSAKVIWAKNGMEAVKIIEDKTDVDLILMDVKMPVMDGYRASKRILKMNPNIPIIAQTAYALKEDREKMIKKGFKGYISKPIDKDVLYKLLYEFLQPGMMSEKKK</sequence>
<dbReference type="InterPro" id="IPR036097">
    <property type="entry name" value="HisK_dim/P_sf"/>
</dbReference>
<keyword evidence="14" id="KW-1185">Reference proteome</keyword>
<evidence type="ECO:0000259" key="9">
    <source>
        <dbReference type="PROSITE" id="PS50110"/>
    </source>
</evidence>
<dbReference type="SMART" id="SM00086">
    <property type="entry name" value="PAC"/>
    <property type="match status" value="3"/>
</dbReference>
<comment type="caution">
    <text evidence="12">The sequence shown here is derived from an EMBL/GenBank/DDBJ whole genome shotgun (WGS) entry which is preliminary data.</text>
</comment>
<dbReference type="PANTHER" id="PTHR43047:SF72">
    <property type="entry name" value="OSMOSENSING HISTIDINE PROTEIN KINASE SLN1"/>
    <property type="match status" value="1"/>
</dbReference>
<dbReference type="SMART" id="SM00065">
    <property type="entry name" value="GAF"/>
    <property type="match status" value="1"/>
</dbReference>
<dbReference type="GO" id="GO:0006355">
    <property type="term" value="P:regulation of DNA-templated transcription"/>
    <property type="evidence" value="ECO:0007669"/>
    <property type="project" value="InterPro"/>
</dbReference>
<dbReference type="InterPro" id="IPR003594">
    <property type="entry name" value="HATPase_dom"/>
</dbReference>
<dbReference type="SMART" id="SM00091">
    <property type="entry name" value="PAS"/>
    <property type="match status" value="4"/>
</dbReference>
<dbReference type="SUPFAM" id="SSF55785">
    <property type="entry name" value="PYP-like sensor domain (PAS domain)"/>
    <property type="match status" value="4"/>
</dbReference>
<dbReference type="CDD" id="cd00130">
    <property type="entry name" value="PAS"/>
    <property type="match status" value="4"/>
</dbReference>
<accession>A0A7M4D2C4</accession>
<dbReference type="InterPro" id="IPR036890">
    <property type="entry name" value="HATPase_C_sf"/>
</dbReference>
<dbReference type="SUPFAM" id="SSF55874">
    <property type="entry name" value="ATPase domain of HSP90 chaperone/DNA topoisomerase II/histidine kinase"/>
    <property type="match status" value="1"/>
</dbReference>
<proteinExistence type="predicted"/>
<dbReference type="GO" id="GO:0005886">
    <property type="term" value="C:plasma membrane"/>
    <property type="evidence" value="ECO:0007669"/>
    <property type="project" value="TreeGrafter"/>
</dbReference>
<keyword evidence="5" id="KW-0418">Kinase</keyword>
<dbReference type="EMBL" id="WOTW01000004">
    <property type="protein sequence ID" value="MUP36803.1"/>
    <property type="molecule type" value="Genomic_DNA"/>
</dbReference>
<evidence type="ECO:0000313" key="12">
    <source>
        <dbReference type="EMBL" id="MUP36803.1"/>
    </source>
</evidence>
<dbReference type="Gene3D" id="3.30.450.20">
    <property type="entry name" value="PAS domain"/>
    <property type="match status" value="4"/>
</dbReference>
<dbReference type="InterPro" id="IPR003661">
    <property type="entry name" value="HisK_dim/P_dom"/>
</dbReference>
<evidence type="ECO:0000256" key="6">
    <source>
        <dbReference type="PROSITE-ProRule" id="PRU00169"/>
    </source>
</evidence>
<dbReference type="Pfam" id="PF01590">
    <property type="entry name" value="GAF"/>
    <property type="match status" value="1"/>
</dbReference>
<dbReference type="SUPFAM" id="SSF47384">
    <property type="entry name" value="Homodimeric domain of signal transducing histidine kinase"/>
    <property type="match status" value="1"/>
</dbReference>
<keyword evidence="7" id="KW-0175">Coiled coil</keyword>
<dbReference type="AlphaFoldDB" id="A0A7M4D2C4"/>
<dbReference type="SUPFAM" id="SSF52172">
    <property type="entry name" value="CheY-like"/>
    <property type="match status" value="1"/>
</dbReference>
<dbReference type="Pfam" id="PF08448">
    <property type="entry name" value="PAS_4"/>
    <property type="match status" value="1"/>
</dbReference>
<feature type="domain" description="PAC" evidence="11">
    <location>
        <begin position="383"/>
        <end position="435"/>
    </location>
</feature>
<feature type="domain" description="PAS" evidence="10">
    <location>
        <begin position="305"/>
        <end position="380"/>
    </location>
</feature>
<evidence type="ECO:0000256" key="4">
    <source>
        <dbReference type="ARBA" id="ARBA00022679"/>
    </source>
</evidence>
<dbReference type="InterPro" id="IPR004358">
    <property type="entry name" value="Sig_transdc_His_kin-like_C"/>
</dbReference>
<dbReference type="Gene3D" id="1.10.287.130">
    <property type="match status" value="1"/>
</dbReference>
<dbReference type="Proteomes" id="UP000462449">
    <property type="component" value="Unassembled WGS sequence"/>
</dbReference>
<dbReference type="InterPro" id="IPR000700">
    <property type="entry name" value="PAS-assoc_C"/>
</dbReference>
<dbReference type="InterPro" id="IPR013655">
    <property type="entry name" value="PAS_fold_3"/>
</dbReference>
<evidence type="ECO:0000259" key="11">
    <source>
        <dbReference type="PROSITE" id="PS50113"/>
    </source>
</evidence>
<evidence type="ECO:0000256" key="5">
    <source>
        <dbReference type="ARBA" id="ARBA00022777"/>
    </source>
</evidence>
<dbReference type="Gene3D" id="3.30.565.10">
    <property type="entry name" value="Histidine kinase-like ATPase, C-terminal domain"/>
    <property type="match status" value="1"/>
</dbReference>
<evidence type="ECO:0000313" key="15">
    <source>
        <dbReference type="Proteomes" id="UP000462449"/>
    </source>
</evidence>
<keyword evidence="3 6" id="KW-0597">Phosphoprotein</keyword>
<dbReference type="SMART" id="SM00388">
    <property type="entry name" value="HisKA"/>
    <property type="match status" value="1"/>
</dbReference>
<dbReference type="Gene3D" id="3.40.50.2300">
    <property type="match status" value="1"/>
</dbReference>
<dbReference type="InterPro" id="IPR011006">
    <property type="entry name" value="CheY-like_superfamily"/>
</dbReference>
<keyword evidence="4" id="KW-0808">Transferase</keyword>
<evidence type="ECO:0000256" key="2">
    <source>
        <dbReference type="ARBA" id="ARBA00012438"/>
    </source>
</evidence>
<dbReference type="PRINTS" id="PR00344">
    <property type="entry name" value="BCTRLSENSOR"/>
</dbReference>
<dbReference type="EC" id="2.7.13.3" evidence="2"/>
<reference evidence="13 14" key="1">
    <citation type="submission" date="2019-11" db="EMBL/GenBank/DDBJ databases">
        <title>Draft genome sequence of Labilibaculum sp. strain SYP isolated from Black Sea.</title>
        <authorList>
            <person name="Yadav S."/>
            <person name="Villanueva L."/>
        </authorList>
    </citation>
    <scope>NUCLEOTIDE SEQUENCE [LARGE SCALE GENOMIC DNA]</scope>
    <source>
        <strain evidence="13 14">44</strain>
    </source>
</reference>
<dbReference type="PROSITE" id="PS50109">
    <property type="entry name" value="HIS_KIN"/>
    <property type="match status" value="1"/>
</dbReference>
<dbReference type="OrthoDB" id="9796457at2"/>
<dbReference type="SMART" id="SM00448">
    <property type="entry name" value="REC"/>
    <property type="match status" value="1"/>
</dbReference>
<dbReference type="InterPro" id="IPR003018">
    <property type="entry name" value="GAF"/>
</dbReference>
<reference evidence="12 15" key="2">
    <citation type="submission" date="2019-12" db="EMBL/GenBank/DDBJ databases">
        <title>Draft genome sequence of Labilibaculum sp. strain 44 isolated from deep waters of Black Sea.</title>
        <authorList>
            <person name="Yadav S."/>
            <person name="Villanueva L."/>
        </authorList>
    </citation>
    <scope>NUCLEOTIDE SEQUENCE [LARGE SCALE GENOMIC DNA]</scope>
    <source>
        <strain evidence="12 15">44</strain>
    </source>
</reference>
<dbReference type="InterPro" id="IPR005467">
    <property type="entry name" value="His_kinase_dom"/>
</dbReference>
<feature type="domain" description="Response regulatory" evidence="9">
    <location>
        <begin position="1001"/>
        <end position="1116"/>
    </location>
</feature>
<gene>
    <name evidence="13" type="ORF">DWB62_003145</name>
    <name evidence="12" type="ORF">GNY23_03145</name>
</gene>
<dbReference type="InterPro" id="IPR000014">
    <property type="entry name" value="PAS"/>
</dbReference>
<dbReference type="InterPro" id="IPR001789">
    <property type="entry name" value="Sig_transdc_resp-reg_receiver"/>
</dbReference>
<dbReference type="SUPFAM" id="SSF55781">
    <property type="entry name" value="GAF domain-like"/>
    <property type="match status" value="1"/>
</dbReference>
<dbReference type="InterPro" id="IPR013656">
    <property type="entry name" value="PAS_4"/>
</dbReference>
<dbReference type="Pfam" id="PF00989">
    <property type="entry name" value="PAS"/>
    <property type="match status" value="1"/>
</dbReference>
<dbReference type="InterPro" id="IPR013767">
    <property type="entry name" value="PAS_fold"/>
</dbReference>
<feature type="coiled-coil region" evidence="7">
    <location>
        <begin position="10"/>
        <end position="44"/>
    </location>
</feature>
<comment type="catalytic activity">
    <reaction evidence="1">
        <text>ATP + protein L-histidine = ADP + protein N-phospho-L-histidine.</text>
        <dbReference type="EC" id="2.7.13.3"/>
    </reaction>
</comment>
<organism evidence="12 15">
    <name type="scientific">Labilibaculum euxinus</name>
    <dbReference type="NCBI Taxonomy" id="2686357"/>
    <lineage>
        <taxon>Bacteria</taxon>
        <taxon>Pseudomonadati</taxon>
        <taxon>Bacteroidota</taxon>
        <taxon>Bacteroidia</taxon>
        <taxon>Marinilabiliales</taxon>
        <taxon>Marinifilaceae</taxon>
        <taxon>Labilibaculum</taxon>
    </lineage>
</organism>
<dbReference type="PANTHER" id="PTHR43047">
    <property type="entry name" value="TWO-COMPONENT HISTIDINE PROTEIN KINASE"/>
    <property type="match status" value="1"/>
</dbReference>
<evidence type="ECO:0000256" key="7">
    <source>
        <dbReference type="SAM" id="Coils"/>
    </source>
</evidence>